<evidence type="ECO:0000313" key="3">
    <source>
        <dbReference type="RefSeq" id="XP_070624950.1"/>
    </source>
</evidence>
<sequence>MYDGGVPNRPKLPPSCQTLCQPRLNLRGFPCASAARRSRRGRREQEFLHMASEDVTITVRLIRSFEHRNFRPVVYHGVHLDQTVKDFIVFLKQDIPLRASLPPPFRNYKYDKLKIVHQAHKSKTNELVLSLEDDDRLLLKEDSTLKAAGIDLIWHQCTEAEFSASEDTTWILPHLGMIVILAQNGKVIFWLLFPRNGFQPLDCFPHMGFFFISWYKTVLVASGEKLDCVTGGCSVKSSCFLDGPRADMWDRLGAPYMKHTEGKTVASGVFSPSTFKRTRVCSSISSISPGQPGNQSPGEA</sequence>
<gene>
    <name evidence="3" type="primary">C2H2orf76</name>
</gene>
<reference evidence="3" key="2">
    <citation type="submission" date="2025-08" db="UniProtKB">
        <authorList>
            <consortium name="RefSeq"/>
        </authorList>
    </citation>
    <scope>IDENTIFICATION</scope>
    <source>
        <tissue evidence="3">Blood</tissue>
    </source>
</reference>
<organism evidence="2 3">
    <name type="scientific">Bos indicus</name>
    <name type="common">Zebu</name>
    <dbReference type="NCBI Taxonomy" id="9915"/>
    <lineage>
        <taxon>Eukaryota</taxon>
        <taxon>Metazoa</taxon>
        <taxon>Chordata</taxon>
        <taxon>Craniata</taxon>
        <taxon>Vertebrata</taxon>
        <taxon>Euteleostomi</taxon>
        <taxon>Mammalia</taxon>
        <taxon>Eutheria</taxon>
        <taxon>Laurasiatheria</taxon>
        <taxon>Artiodactyla</taxon>
        <taxon>Ruminantia</taxon>
        <taxon>Pecora</taxon>
        <taxon>Bovidae</taxon>
        <taxon>Bovinae</taxon>
        <taxon>Bos</taxon>
    </lineage>
</organism>
<dbReference type="GeneID" id="109568528"/>
<evidence type="ECO:0000313" key="2">
    <source>
        <dbReference type="Proteomes" id="UP001652663"/>
    </source>
</evidence>
<dbReference type="PANTHER" id="PTHR18444">
    <property type="entry name" value="UPF0538 FAMILY MEMBER"/>
    <property type="match status" value="1"/>
</dbReference>
<dbReference type="InterPro" id="IPR018794">
    <property type="entry name" value="UPF0538"/>
</dbReference>
<name>A0ABM4QNR6_BOSIN</name>
<evidence type="ECO:0000256" key="1">
    <source>
        <dbReference type="ARBA" id="ARBA00007176"/>
    </source>
</evidence>
<dbReference type="PANTHER" id="PTHR18444:SF9">
    <property type="entry name" value="UPF0538 PROTEIN C2ORF76"/>
    <property type="match status" value="1"/>
</dbReference>
<keyword evidence="2" id="KW-1185">Reference proteome</keyword>
<accession>A0ABM4QNR6</accession>
<comment type="similarity">
    <text evidence="1">Belongs to the UPF0538 family.</text>
</comment>
<dbReference type="Pfam" id="PF10209">
    <property type="entry name" value="DUF2340"/>
    <property type="match status" value="1"/>
</dbReference>
<dbReference type="Proteomes" id="UP001652663">
    <property type="component" value="Chromosome 2"/>
</dbReference>
<protein>
    <submittedName>
        <fullName evidence="3">UPF0538 protein C2orf76 homolog isoform X1</fullName>
    </submittedName>
</protein>
<dbReference type="RefSeq" id="XP_070624950.1">
    <property type="nucleotide sequence ID" value="XM_070768849.1"/>
</dbReference>
<reference evidence="2" key="1">
    <citation type="submission" date="2025-05" db="UniProtKB">
        <authorList>
            <consortium name="RefSeq"/>
        </authorList>
    </citation>
    <scope>NUCLEOTIDE SEQUENCE [LARGE SCALE GENOMIC DNA]</scope>
</reference>
<proteinExistence type="inferred from homology"/>